<dbReference type="InterPro" id="IPR027267">
    <property type="entry name" value="AH/BAR_dom_sf"/>
</dbReference>
<reference evidence="3" key="1">
    <citation type="submission" date="2022-11" db="UniProtKB">
        <authorList>
            <consortium name="WormBaseParasite"/>
        </authorList>
    </citation>
    <scope>IDENTIFICATION</scope>
</reference>
<evidence type="ECO:0000313" key="2">
    <source>
        <dbReference type="Proteomes" id="UP000887565"/>
    </source>
</evidence>
<sequence length="240" mass="28195">MDNDFEVQDQSLKIGESLRLKLNTDDESDNHAKIHTTMGDDHKRRTSVVDVELEGTVEILLDMQHRYDNIIKLLIHNSNVLNKLIESQRLFQRNIPSMSRDCNENEIKIDFVLPTLLDVYSSILNFICQRLTTLCDVTFRDTIDSVHIYSKARSEYDRILSVDQSQPQNQHELEMMQSKCEKFRKNIETKMKLLQENKVKVMRKCLSLLEESNYAFYSGHYANLCEIRQRYNVPICPTTE</sequence>
<dbReference type="GO" id="GO:0032588">
    <property type="term" value="C:trans-Golgi network membrane"/>
    <property type="evidence" value="ECO:0007669"/>
    <property type="project" value="TreeGrafter"/>
</dbReference>
<dbReference type="SMART" id="SM01015">
    <property type="entry name" value="Arfaptin"/>
    <property type="match status" value="1"/>
</dbReference>
<organism evidence="2 3">
    <name type="scientific">Romanomermis culicivorax</name>
    <name type="common">Nematode worm</name>
    <dbReference type="NCBI Taxonomy" id="13658"/>
    <lineage>
        <taxon>Eukaryota</taxon>
        <taxon>Metazoa</taxon>
        <taxon>Ecdysozoa</taxon>
        <taxon>Nematoda</taxon>
        <taxon>Enoplea</taxon>
        <taxon>Dorylaimia</taxon>
        <taxon>Mermithida</taxon>
        <taxon>Mermithoidea</taxon>
        <taxon>Mermithidae</taxon>
        <taxon>Romanomermis</taxon>
    </lineage>
</organism>
<dbReference type="InterPro" id="IPR030798">
    <property type="entry name" value="Arfaptin_fam"/>
</dbReference>
<dbReference type="GO" id="GO:0034315">
    <property type="term" value="P:regulation of Arp2/3 complex-mediated actin nucleation"/>
    <property type="evidence" value="ECO:0007669"/>
    <property type="project" value="TreeGrafter"/>
</dbReference>
<dbReference type="Gene3D" id="1.20.1270.60">
    <property type="entry name" value="Arfaptin homology (AH) domain/BAR domain"/>
    <property type="match status" value="1"/>
</dbReference>
<dbReference type="PANTHER" id="PTHR12141:SF5">
    <property type="entry name" value="ARFAPTIN"/>
    <property type="match status" value="1"/>
</dbReference>
<name>A0A915J5Q1_ROMCU</name>
<dbReference type="SUPFAM" id="SSF103657">
    <property type="entry name" value="BAR/IMD domain-like"/>
    <property type="match status" value="1"/>
</dbReference>
<dbReference type="GO" id="GO:0019904">
    <property type="term" value="F:protein domain specific binding"/>
    <property type="evidence" value="ECO:0007669"/>
    <property type="project" value="InterPro"/>
</dbReference>
<dbReference type="GO" id="GO:0006886">
    <property type="term" value="P:intracellular protein transport"/>
    <property type="evidence" value="ECO:0007669"/>
    <property type="project" value="TreeGrafter"/>
</dbReference>
<evidence type="ECO:0000259" key="1">
    <source>
        <dbReference type="PROSITE" id="PS50870"/>
    </source>
</evidence>
<dbReference type="PANTHER" id="PTHR12141">
    <property type="entry name" value="ARFAPTIN-RELATED"/>
    <property type="match status" value="1"/>
</dbReference>
<accession>A0A915J5Q1</accession>
<feature type="domain" description="AH" evidence="1">
    <location>
        <begin position="48"/>
        <end position="229"/>
    </location>
</feature>
<evidence type="ECO:0000313" key="3">
    <source>
        <dbReference type="WBParaSite" id="nRc.2.0.1.t21053-RA"/>
    </source>
</evidence>
<dbReference type="AlphaFoldDB" id="A0A915J5Q1"/>
<dbReference type="GO" id="GO:0005543">
    <property type="term" value="F:phospholipid binding"/>
    <property type="evidence" value="ECO:0007669"/>
    <property type="project" value="TreeGrafter"/>
</dbReference>
<keyword evidence="2" id="KW-1185">Reference proteome</keyword>
<proteinExistence type="predicted"/>
<dbReference type="Pfam" id="PF06456">
    <property type="entry name" value="Arfaptin"/>
    <property type="match status" value="1"/>
</dbReference>
<dbReference type="PROSITE" id="PS50870">
    <property type="entry name" value="AH"/>
    <property type="match status" value="1"/>
</dbReference>
<protein>
    <submittedName>
        <fullName evidence="3">AH domain-containing protein</fullName>
    </submittedName>
</protein>
<dbReference type="Proteomes" id="UP000887565">
    <property type="component" value="Unplaced"/>
</dbReference>
<dbReference type="WBParaSite" id="nRc.2.0.1.t21053-RA">
    <property type="protein sequence ID" value="nRc.2.0.1.t21053-RA"/>
    <property type="gene ID" value="nRc.2.0.1.g21053"/>
</dbReference>
<dbReference type="InterPro" id="IPR010504">
    <property type="entry name" value="AH_dom"/>
</dbReference>